<feature type="region of interest" description="Disordered" evidence="2">
    <location>
        <begin position="312"/>
        <end position="345"/>
    </location>
</feature>
<evidence type="ECO:0000313" key="6">
    <source>
        <dbReference type="Proteomes" id="UP000295765"/>
    </source>
</evidence>
<accession>A0A4R2LDU6</accession>
<proteinExistence type="predicted"/>
<keyword evidence="1" id="KW-0175">Coiled coil</keyword>
<name>A0A4R2LDU6_9GAMM</name>
<dbReference type="Gene3D" id="3.30.70.3500">
    <property type="entry name" value="MukB, hinge domain"/>
    <property type="match status" value="1"/>
</dbReference>
<organism evidence="5 6">
    <name type="scientific">Plasticicumulans lactativorans</name>
    <dbReference type="NCBI Taxonomy" id="1133106"/>
    <lineage>
        <taxon>Bacteria</taxon>
        <taxon>Pseudomonadati</taxon>
        <taxon>Pseudomonadota</taxon>
        <taxon>Gammaproteobacteria</taxon>
        <taxon>Candidatus Competibacteraceae</taxon>
        <taxon>Plasticicumulans</taxon>
    </lineage>
</organism>
<feature type="coiled-coil region" evidence="1">
    <location>
        <begin position="772"/>
        <end position="806"/>
    </location>
</feature>
<dbReference type="GO" id="GO:0005524">
    <property type="term" value="F:ATP binding"/>
    <property type="evidence" value="ECO:0007669"/>
    <property type="project" value="InterPro"/>
</dbReference>
<dbReference type="Proteomes" id="UP000295765">
    <property type="component" value="Unassembled WGS sequence"/>
</dbReference>
<dbReference type="Gene3D" id="3.40.1140.10">
    <property type="match status" value="2"/>
</dbReference>
<evidence type="ECO:0000256" key="2">
    <source>
        <dbReference type="SAM" id="MobiDB-lite"/>
    </source>
</evidence>
<dbReference type="EMBL" id="SLWY01000004">
    <property type="protein sequence ID" value="TCO82709.1"/>
    <property type="molecule type" value="Genomic_DNA"/>
</dbReference>
<dbReference type="InterPro" id="IPR032520">
    <property type="entry name" value="MukB_hinge"/>
</dbReference>
<dbReference type="GO" id="GO:0009295">
    <property type="term" value="C:nucleoid"/>
    <property type="evidence" value="ECO:0007669"/>
    <property type="project" value="InterPro"/>
</dbReference>
<sequence>MTPPDFSRARQLTLVNWRGVSYRDYALDPALTTLQGGNGAGKTTVMIAAFVVLMPDQSLLRFQALGEGRGGGDSGLLGRLGGEAPAYSALVLEGRGGRVAIGVQLRPRGQELDIRPFMIDGLAAPEALRELLVESLPDARLRVLDLPELRRRAHEAGATCTTFETLRDYLDQLYELGLTSLPMQDHAERARFHRVLHTSLYGGLSGDIQRGLRSYLLTEDRGIGNAVREMRDNLDRCQRNRLEIERLAHHAGRIEMLNRRAEEQAEAAWLAARTATRAAAAQALRERADGVQATRTLSAAIAREDAAELARQAAEAERERARERREQAEAERSDAAAARAEREQLDAAETRLAAAAGERDAAQAHRQALAVGHAKLQAREQTEEHGYQTLGHEVGNLQAAYDGAYRRDAVYRGACAALDAARTALAAPGLAAEAAAAHHERLRGERLALAARLATLRQQHATAAAQRQRFDAAYAALARVADPLPAPADAHAAARALDAGWRELEAALEQLPALRDALRHHERLAPRQARLRSLAATLDATDTAGFRAALAREGARAEALHEEIEAAAEARQVLLDARRDADARHAEAARRADAWREARDRADALHAACGREVDSEAAWRALAEALETEHALLHGECLHAEAERARLDTAHAALRARLHGEDPELVRLAELCAGEPLSRRYDELDETAAAEAEARLGPLAQALVVPDPAAATTALVAAAPALDTLWLLGPGEAPTAQALSADWRLVEQGAALRLSRVPAEPTLGRAARLRACEKLEARCAAQRHTLRELEARREALQRSLACSRALAPHAHALDWHAAGAELATLAAERDTLGQRLSANAHAAQALRREHDALALRLREWQAAEPEAELLDAEDHADAAAARRRALAGLEARGRAFDRDAARALRRLLPDLEAPPTADPAALAAACARCEAEAQALEATLLAVETLAHAVAQDQFGPAYAGAAAELAESQDLLASRREQQAHQALALQATRAELDRLRPQLNDAIAGIARLDGECGHLQARVAEHRARLERHRHDGSAAALAAAVAAVTAATAALGEAEGRRDAAVAARSTAMNARERAADHVNAARACYAAARQTLRAARSGWRAARAAAHAHAAHWLGRGPLAAEAAELDAEALRRRATASCAALRELLFRDEQAHALGDDDGVKAALAGAADADAGAALALWAAVRRHLLDTLPLDAAALADLGAALGQLQRRLTEVRDSLASAEDKLRMSSADVVYTLGQQIRRERSRIQRFNAALGDAAFGAIYRIRINAEPHPHMLDVLHALGGQGELFHRAELSLEDALAELYREVTGGQIQGERLLDYREYLDLRVEVNRFGAQHWEVASSSTLSTGETIGTGIAVLIMALKAWEDSAALKRSRRRFAPLRFMFLDEASRLDRDALATLRQLCERMPLQLLVAAPQVDRAHPGIGYLLERILQDGRERVISRRIEIAPPP</sequence>
<dbReference type="GO" id="GO:0030261">
    <property type="term" value="P:chromosome condensation"/>
    <property type="evidence" value="ECO:0007669"/>
    <property type="project" value="InterPro"/>
</dbReference>
<dbReference type="GO" id="GO:0007059">
    <property type="term" value="P:chromosome segregation"/>
    <property type="evidence" value="ECO:0007669"/>
    <property type="project" value="InterPro"/>
</dbReference>
<comment type="caution">
    <text evidence="5">The sequence shown here is derived from an EMBL/GenBank/DDBJ whole genome shotgun (WGS) entry which is preliminary data.</text>
</comment>
<evidence type="ECO:0000313" key="5">
    <source>
        <dbReference type="EMBL" id="TCO82709.1"/>
    </source>
</evidence>
<dbReference type="RefSeq" id="WP_165904024.1">
    <property type="nucleotide sequence ID" value="NZ_SLWY01000004.1"/>
</dbReference>
<dbReference type="Pfam" id="PF04310">
    <property type="entry name" value="MukB"/>
    <property type="match status" value="1"/>
</dbReference>
<dbReference type="InterPro" id="IPR042501">
    <property type="entry name" value="MukB_hinge_sf"/>
</dbReference>
<gene>
    <name evidence="5" type="ORF">EV699_104101</name>
</gene>
<evidence type="ECO:0000259" key="4">
    <source>
        <dbReference type="Pfam" id="PF16330"/>
    </source>
</evidence>
<reference evidence="5 6" key="1">
    <citation type="submission" date="2019-03" db="EMBL/GenBank/DDBJ databases">
        <title>Genomic Encyclopedia of Type Strains, Phase IV (KMG-IV): sequencing the most valuable type-strain genomes for metagenomic binning, comparative biology and taxonomic classification.</title>
        <authorList>
            <person name="Goeker M."/>
        </authorList>
    </citation>
    <scope>NUCLEOTIDE SEQUENCE [LARGE SCALE GENOMIC DNA]</scope>
    <source>
        <strain evidence="5 6">DSM 25287</strain>
    </source>
</reference>
<feature type="domain" description="MukB hinge" evidence="4">
    <location>
        <begin position="641"/>
        <end position="788"/>
    </location>
</feature>
<protein>
    <submittedName>
        <fullName evidence="5">Condensin subunit MukB</fullName>
    </submittedName>
</protein>
<dbReference type="Pfam" id="PF16330">
    <property type="entry name" value="MukB_hinge"/>
    <property type="match status" value="1"/>
</dbReference>
<dbReference type="Pfam" id="PF13558">
    <property type="entry name" value="SbcC_Walker_B"/>
    <property type="match status" value="1"/>
</dbReference>
<feature type="domain" description="MukB N-terminal" evidence="3">
    <location>
        <begin position="8"/>
        <end position="222"/>
    </location>
</feature>
<evidence type="ECO:0000256" key="1">
    <source>
        <dbReference type="SAM" id="Coils"/>
    </source>
</evidence>
<dbReference type="NCBIfam" id="NF003422">
    <property type="entry name" value="PRK04863.1"/>
    <property type="match status" value="1"/>
</dbReference>
<dbReference type="InterPro" id="IPR007406">
    <property type="entry name" value="MukB_N_dom"/>
</dbReference>
<evidence type="ECO:0000259" key="3">
    <source>
        <dbReference type="Pfam" id="PF04310"/>
    </source>
</evidence>
<dbReference type="GO" id="GO:0003677">
    <property type="term" value="F:DNA binding"/>
    <property type="evidence" value="ECO:0007669"/>
    <property type="project" value="InterPro"/>
</dbReference>
<keyword evidence="6" id="KW-1185">Reference proteome</keyword>